<dbReference type="GO" id="GO:0009425">
    <property type="term" value="C:bacterial-type flagellum basal body"/>
    <property type="evidence" value="ECO:0007669"/>
    <property type="project" value="UniProtKB-SubCell"/>
</dbReference>
<evidence type="ECO:0000256" key="8">
    <source>
        <dbReference type="ARBA" id="ARBA00022779"/>
    </source>
</evidence>
<gene>
    <name evidence="13" type="ORF">I6N98_10370</name>
</gene>
<evidence type="ECO:0000256" key="9">
    <source>
        <dbReference type="ARBA" id="ARBA00023136"/>
    </source>
</evidence>
<evidence type="ECO:0000256" key="1">
    <source>
        <dbReference type="ARBA" id="ARBA00004117"/>
    </source>
</evidence>
<dbReference type="PANTHER" id="PTHR30034">
    <property type="entry name" value="FLAGELLAR MOTOR SWITCH PROTEIN FLIM"/>
    <property type="match status" value="1"/>
</dbReference>
<sequence length="337" mass="36933">MTESLLSQNEIDALLQQLKSPAGASSLSAQQTVAAPQRYDLSRRRRPSRQGLPGLAHICRRFAEGFTEQLHNLVGPHVEVSLLEIQTLPFGEYLHSLYVPTSLNVMDLSPLPGSAIVAMDARMVFRLLERFFGGGGRYDSQPGRRFSRAEERLVAQLLPRLNESLNAAWRPVMQSHFHFVDQHTNPAMVRVADRGETAVVCRFLCSDVVSGDSECHLVIPEASLQPVRERLARRGAAQQRHADPVWTETLRRGVLDSAVPTRCTVAERQTTLRAVTELAVGDVISLGSRDRSLLTAAGIPVARGQLGVKDGQLALEVHSLIELGEGQNSTGGQHYAG</sequence>
<dbReference type="GO" id="GO:0003774">
    <property type="term" value="F:cytoskeletal motor activity"/>
    <property type="evidence" value="ECO:0007669"/>
    <property type="project" value="InterPro"/>
</dbReference>
<dbReference type="InterPro" id="IPR001689">
    <property type="entry name" value="Flag_FliM"/>
</dbReference>
<comment type="subcellular location">
    <subcellularLocation>
        <location evidence="1">Bacterial flagellum basal body</location>
    </subcellularLocation>
    <subcellularLocation>
        <location evidence="2">Cell inner membrane</location>
        <topology evidence="2">Peripheral membrane protein</topology>
    </subcellularLocation>
</comment>
<dbReference type="GO" id="GO:0071978">
    <property type="term" value="P:bacterial-type flagellum-dependent swarming motility"/>
    <property type="evidence" value="ECO:0007669"/>
    <property type="project" value="TreeGrafter"/>
</dbReference>
<evidence type="ECO:0000313" key="14">
    <source>
        <dbReference type="Proteomes" id="UP000596063"/>
    </source>
</evidence>
<dbReference type="KEGG" id="snan:I6N98_10370"/>
<feature type="domain" description="Flagellar motor switch protein FliN-like C-terminal" evidence="12">
    <location>
        <begin position="254"/>
        <end position="321"/>
    </location>
</feature>
<evidence type="ECO:0000256" key="4">
    <source>
        <dbReference type="ARBA" id="ARBA00021898"/>
    </source>
</evidence>
<dbReference type="InterPro" id="IPR036429">
    <property type="entry name" value="SpoA-like_sf"/>
</dbReference>
<dbReference type="SUPFAM" id="SSF103039">
    <property type="entry name" value="CheC-like"/>
    <property type="match status" value="1"/>
</dbReference>
<evidence type="ECO:0000256" key="3">
    <source>
        <dbReference type="ARBA" id="ARBA00011049"/>
    </source>
</evidence>
<dbReference type="PRINTS" id="PR00955">
    <property type="entry name" value="FLGMOTORFLIM"/>
</dbReference>
<dbReference type="Pfam" id="PF01052">
    <property type="entry name" value="FliMN_C"/>
    <property type="match status" value="1"/>
</dbReference>
<dbReference type="SUPFAM" id="SSF101801">
    <property type="entry name" value="Surface presentation of antigens (SPOA)"/>
    <property type="match status" value="1"/>
</dbReference>
<evidence type="ECO:0000256" key="10">
    <source>
        <dbReference type="ARBA" id="ARBA00023143"/>
    </source>
</evidence>
<evidence type="ECO:0000256" key="5">
    <source>
        <dbReference type="ARBA" id="ARBA00022475"/>
    </source>
</evidence>
<reference evidence="13 14" key="1">
    <citation type="submission" date="2020-12" db="EMBL/GenBank/DDBJ databases">
        <authorList>
            <person name="Shan Y."/>
        </authorList>
    </citation>
    <scope>NUCLEOTIDE SEQUENCE [LARGE SCALE GENOMIC DNA]</scope>
    <source>
        <strain evidence="14">csc3.9</strain>
    </source>
</reference>
<dbReference type="Pfam" id="PF02154">
    <property type="entry name" value="FliM"/>
    <property type="match status" value="1"/>
</dbReference>
<keyword evidence="13" id="KW-0969">Cilium</keyword>
<dbReference type="GO" id="GO:0005886">
    <property type="term" value="C:plasma membrane"/>
    <property type="evidence" value="ECO:0007669"/>
    <property type="project" value="UniProtKB-SubCell"/>
</dbReference>
<keyword evidence="5" id="KW-1003">Cell membrane</keyword>
<keyword evidence="7" id="KW-0997">Cell inner membrane</keyword>
<keyword evidence="8" id="KW-0283">Flagellar rotation</keyword>
<dbReference type="PANTHER" id="PTHR30034:SF3">
    <property type="entry name" value="FLAGELLAR MOTOR SWITCH PROTEIN FLIM"/>
    <property type="match status" value="1"/>
</dbReference>
<keyword evidence="6" id="KW-0145">Chemotaxis</keyword>
<protein>
    <recommendedName>
        <fullName evidence="4">Flagellar motor switch protein FliM</fullName>
    </recommendedName>
</protein>
<evidence type="ECO:0000256" key="7">
    <source>
        <dbReference type="ARBA" id="ARBA00022519"/>
    </source>
</evidence>
<evidence type="ECO:0000256" key="2">
    <source>
        <dbReference type="ARBA" id="ARBA00004417"/>
    </source>
</evidence>
<keyword evidence="13" id="KW-0966">Cell projection</keyword>
<dbReference type="Gene3D" id="2.30.330.10">
    <property type="entry name" value="SpoA-like"/>
    <property type="match status" value="1"/>
</dbReference>
<keyword evidence="14" id="KW-1185">Reference proteome</keyword>
<dbReference type="RefSeq" id="WP_198568297.1">
    <property type="nucleotide sequence ID" value="NZ_CP066167.1"/>
</dbReference>
<name>A0A7T4QXV2_9GAMM</name>
<comment type="similarity">
    <text evidence="3">Belongs to the FliM family.</text>
</comment>
<dbReference type="AlphaFoldDB" id="A0A7T4QXV2"/>
<dbReference type="InterPro" id="IPR001543">
    <property type="entry name" value="FliN-like_C"/>
</dbReference>
<organism evidence="13 14">
    <name type="scientific">Spongiibacter nanhainus</name>
    <dbReference type="NCBI Taxonomy" id="2794344"/>
    <lineage>
        <taxon>Bacteria</taxon>
        <taxon>Pseudomonadati</taxon>
        <taxon>Pseudomonadota</taxon>
        <taxon>Gammaproteobacteria</taxon>
        <taxon>Cellvibrionales</taxon>
        <taxon>Spongiibacteraceae</taxon>
        <taxon>Spongiibacter</taxon>
    </lineage>
</organism>
<dbReference type="Gene3D" id="3.40.1550.10">
    <property type="entry name" value="CheC-like"/>
    <property type="match status" value="1"/>
</dbReference>
<dbReference type="InterPro" id="IPR028976">
    <property type="entry name" value="CheC-like_sf"/>
</dbReference>
<evidence type="ECO:0000256" key="11">
    <source>
        <dbReference type="ARBA" id="ARBA00025044"/>
    </source>
</evidence>
<keyword evidence="13" id="KW-0282">Flagellum</keyword>
<dbReference type="EMBL" id="CP066167">
    <property type="protein sequence ID" value="QQD16795.1"/>
    <property type="molecule type" value="Genomic_DNA"/>
</dbReference>
<dbReference type="Proteomes" id="UP000596063">
    <property type="component" value="Chromosome"/>
</dbReference>
<evidence type="ECO:0000313" key="13">
    <source>
        <dbReference type="EMBL" id="QQD16795.1"/>
    </source>
</evidence>
<comment type="function">
    <text evidence="11">FliM is one of three proteins (FliG, FliN, FliM) that forms the rotor-mounted switch complex (C ring), located at the base of the basal body. This complex interacts with the CheY and CheZ chemotaxis proteins, in addition to contacting components of the motor that determine the direction of flagellar rotation.</text>
</comment>
<dbReference type="GO" id="GO:0050918">
    <property type="term" value="P:positive chemotaxis"/>
    <property type="evidence" value="ECO:0007669"/>
    <property type="project" value="TreeGrafter"/>
</dbReference>
<proteinExistence type="inferred from homology"/>
<dbReference type="CDD" id="cd17908">
    <property type="entry name" value="FliM"/>
    <property type="match status" value="1"/>
</dbReference>
<keyword evidence="9" id="KW-0472">Membrane</keyword>
<evidence type="ECO:0000256" key="6">
    <source>
        <dbReference type="ARBA" id="ARBA00022500"/>
    </source>
</evidence>
<accession>A0A7T4QXV2</accession>
<keyword evidence="10" id="KW-0975">Bacterial flagellum</keyword>
<evidence type="ECO:0000259" key="12">
    <source>
        <dbReference type="Pfam" id="PF01052"/>
    </source>
</evidence>